<accession>A0A133UV79</accession>
<dbReference type="PANTHER" id="PTHR11239:SF12">
    <property type="entry name" value="DNA-DIRECTED RNA POLYMERASE III SUBUNIT RPC10"/>
    <property type="match status" value="1"/>
</dbReference>
<evidence type="ECO:0000256" key="5">
    <source>
        <dbReference type="ARBA" id="ARBA00023015"/>
    </source>
</evidence>
<dbReference type="PANTHER" id="PTHR11239">
    <property type="entry name" value="DNA-DIRECTED RNA POLYMERASE"/>
    <property type="match status" value="1"/>
</dbReference>
<dbReference type="PROSITE" id="PS01030">
    <property type="entry name" value="RNA_POL_M_15KD"/>
    <property type="match status" value="1"/>
</dbReference>
<dbReference type="GO" id="GO:0000428">
    <property type="term" value="C:DNA-directed RNA polymerase complex"/>
    <property type="evidence" value="ECO:0007669"/>
    <property type="project" value="UniProtKB-KW"/>
</dbReference>
<dbReference type="InterPro" id="IPR019761">
    <property type="entry name" value="DNA-dir_RNA_pol-M_15_CS"/>
</dbReference>
<feature type="zinc finger region" description="C4-type" evidence="10">
    <location>
        <begin position="4"/>
        <end position="27"/>
    </location>
</feature>
<keyword evidence="13" id="KW-0240">DNA-directed RNA polymerase</keyword>
<feature type="binding site" evidence="9">
    <location>
        <position position="73"/>
    </location>
    <ligand>
        <name>Zn(2+)</name>
        <dbReference type="ChEBI" id="CHEBI:29105"/>
        <label>2</label>
    </ligand>
</feature>
<evidence type="ECO:0000256" key="8">
    <source>
        <dbReference type="PIRNR" id="PIRNR005586"/>
    </source>
</evidence>
<dbReference type="InterPro" id="IPR001222">
    <property type="entry name" value="Znf_TFIIS"/>
</dbReference>
<organism evidence="13 14">
    <name type="scientific">candidate division MSBL1 archaeon SCGC-AAA259I09</name>
    <dbReference type="NCBI Taxonomy" id="1698267"/>
    <lineage>
        <taxon>Archaea</taxon>
        <taxon>Methanobacteriati</taxon>
        <taxon>Methanobacteriota</taxon>
        <taxon>candidate division MSBL1</taxon>
    </lineage>
</organism>
<feature type="binding site" evidence="9">
    <location>
        <position position="101"/>
    </location>
    <ligand>
        <name>Zn(2+)</name>
        <dbReference type="ChEBI" id="CHEBI:29105"/>
        <label>2</label>
    </ligand>
</feature>
<dbReference type="GO" id="GO:0008270">
    <property type="term" value="F:zinc ion binding"/>
    <property type="evidence" value="ECO:0007669"/>
    <property type="project" value="UniProtKB-KW"/>
</dbReference>
<dbReference type="InterPro" id="IPR006288">
    <property type="entry name" value="TFS"/>
</dbReference>
<dbReference type="GO" id="GO:0006355">
    <property type="term" value="P:regulation of DNA-templated transcription"/>
    <property type="evidence" value="ECO:0007669"/>
    <property type="project" value="InterPro"/>
</dbReference>
<evidence type="ECO:0000256" key="2">
    <source>
        <dbReference type="ARBA" id="ARBA00022723"/>
    </source>
</evidence>
<evidence type="ECO:0000256" key="6">
    <source>
        <dbReference type="ARBA" id="ARBA00023163"/>
    </source>
</evidence>
<dbReference type="PIRSF" id="PIRSF005586">
    <property type="entry name" value="RNApol_RpoM"/>
    <property type="match status" value="1"/>
</dbReference>
<keyword evidence="4 9" id="KW-0862">Zinc</keyword>
<keyword evidence="2 9" id="KW-0479">Metal-binding</keyword>
<dbReference type="CDD" id="cd10511">
    <property type="entry name" value="Zn-ribbon_TFS"/>
    <property type="match status" value="1"/>
</dbReference>
<dbReference type="NCBIfam" id="TIGR01384">
    <property type="entry name" value="TFS_arch"/>
    <property type="match status" value="1"/>
</dbReference>
<evidence type="ECO:0000313" key="14">
    <source>
        <dbReference type="Proteomes" id="UP000070463"/>
    </source>
</evidence>
<evidence type="ECO:0000256" key="7">
    <source>
        <dbReference type="ARBA" id="ARBA00032962"/>
    </source>
</evidence>
<keyword evidence="3 10" id="KW-0863">Zinc-finger</keyword>
<keyword evidence="5" id="KW-0805">Transcription regulation</keyword>
<proteinExistence type="inferred from homology"/>
<dbReference type="Gene3D" id="2.20.25.10">
    <property type="match status" value="2"/>
</dbReference>
<reference evidence="13 14" key="1">
    <citation type="journal article" date="2016" name="Sci. Rep.">
        <title>Metabolic traits of an uncultured archaeal lineage -MSBL1- from brine pools of the Red Sea.</title>
        <authorList>
            <person name="Mwirichia R."/>
            <person name="Alam I."/>
            <person name="Rashid M."/>
            <person name="Vinu M."/>
            <person name="Ba-Alawi W."/>
            <person name="Anthony Kamau A."/>
            <person name="Kamanda Ngugi D."/>
            <person name="Goker M."/>
            <person name="Klenk H.P."/>
            <person name="Bajic V."/>
            <person name="Stingl U."/>
        </authorList>
    </citation>
    <scope>NUCLEOTIDE SEQUENCE [LARGE SCALE GENOMIC DNA]</scope>
    <source>
        <strain evidence="13">SCGC-AAA259I09</strain>
    </source>
</reference>
<dbReference type="PROSITE" id="PS51133">
    <property type="entry name" value="ZF_TFIIS_2"/>
    <property type="match status" value="1"/>
</dbReference>
<evidence type="ECO:0000256" key="3">
    <source>
        <dbReference type="ARBA" id="ARBA00022771"/>
    </source>
</evidence>
<evidence type="ECO:0000256" key="9">
    <source>
        <dbReference type="PIRSR" id="PIRSR005586-1"/>
    </source>
</evidence>
<feature type="binding site" evidence="9">
    <location>
        <position position="7"/>
    </location>
    <ligand>
        <name>Zn(2+)</name>
        <dbReference type="ChEBI" id="CHEBI:29105"/>
        <label>1</label>
    </ligand>
</feature>
<dbReference type="GO" id="GO:0003676">
    <property type="term" value="F:nucleic acid binding"/>
    <property type="evidence" value="ECO:0007669"/>
    <property type="project" value="InterPro"/>
</dbReference>
<feature type="binding site" evidence="9">
    <location>
        <position position="70"/>
    </location>
    <ligand>
        <name>Zn(2+)</name>
        <dbReference type="ChEBI" id="CHEBI:29105"/>
        <label>2</label>
    </ligand>
</feature>
<evidence type="ECO:0000256" key="11">
    <source>
        <dbReference type="RuleBase" id="RU003474"/>
    </source>
</evidence>
<feature type="domain" description="TFIIS-type" evidence="12">
    <location>
        <begin position="66"/>
        <end position="106"/>
    </location>
</feature>
<comment type="caution">
    <text evidence="13">The sequence shown here is derived from an EMBL/GenBank/DDBJ whole genome shotgun (WGS) entry which is preliminary data.</text>
</comment>
<dbReference type="Pfam" id="PF02150">
    <property type="entry name" value="Zn_ribbon_RPB9"/>
    <property type="match status" value="1"/>
</dbReference>
<dbReference type="Proteomes" id="UP000070463">
    <property type="component" value="Unassembled WGS sequence"/>
</dbReference>
<keyword evidence="6 8" id="KW-0804">Transcription</keyword>
<gene>
    <name evidence="13" type="ORF">AKJ37_01230</name>
</gene>
<dbReference type="AlphaFoldDB" id="A0A133UV79"/>
<dbReference type="SUPFAM" id="SSF57783">
    <property type="entry name" value="Zinc beta-ribbon"/>
    <property type="match status" value="2"/>
</dbReference>
<evidence type="ECO:0000256" key="10">
    <source>
        <dbReference type="PIRSR" id="PIRSR005586-2"/>
    </source>
</evidence>
<feature type="binding site" evidence="9">
    <location>
        <position position="27"/>
    </location>
    <ligand>
        <name>Zn(2+)</name>
        <dbReference type="ChEBI" id="CHEBI:29105"/>
        <label>1</label>
    </ligand>
</feature>
<dbReference type="InterPro" id="IPR012164">
    <property type="entry name" value="Rpa12/Rpb9/Rpc10/TFS"/>
</dbReference>
<dbReference type="SMART" id="SM00440">
    <property type="entry name" value="ZnF_C2C2"/>
    <property type="match status" value="1"/>
</dbReference>
<feature type="binding site" evidence="9">
    <location>
        <position position="24"/>
    </location>
    <ligand>
        <name>Zn(2+)</name>
        <dbReference type="ChEBI" id="CHEBI:29105"/>
        <label>1</label>
    </ligand>
</feature>
<evidence type="ECO:0000259" key="12">
    <source>
        <dbReference type="PROSITE" id="PS51133"/>
    </source>
</evidence>
<dbReference type="EMBL" id="LHXR01000008">
    <property type="protein sequence ID" value="KXA98115.1"/>
    <property type="molecule type" value="Genomic_DNA"/>
</dbReference>
<dbReference type="SMART" id="SM00661">
    <property type="entry name" value="RPOL9"/>
    <property type="match status" value="1"/>
</dbReference>
<evidence type="ECO:0000256" key="1">
    <source>
        <dbReference type="ARBA" id="ARBA00018272"/>
    </source>
</evidence>
<evidence type="ECO:0000313" key="13">
    <source>
        <dbReference type="EMBL" id="KXA98115.1"/>
    </source>
</evidence>
<dbReference type="InterPro" id="IPR001529">
    <property type="entry name" value="Zn_ribbon_RPB9"/>
</dbReference>
<protein>
    <recommendedName>
        <fullName evidence="1">Transcription factor S</fullName>
    </recommendedName>
    <alternativeName>
        <fullName evidence="7">Transcription elongation factor IIS/RNA polymerase subunit homolog</fullName>
    </alternativeName>
</protein>
<evidence type="ECO:0000256" key="4">
    <source>
        <dbReference type="ARBA" id="ARBA00022833"/>
    </source>
</evidence>
<dbReference type="PROSITE" id="PS00466">
    <property type="entry name" value="ZF_TFIIS_1"/>
    <property type="match status" value="1"/>
</dbReference>
<dbReference type="GO" id="GO:0003899">
    <property type="term" value="F:DNA-directed RNA polymerase activity"/>
    <property type="evidence" value="ECO:0007669"/>
    <property type="project" value="InterPro"/>
</dbReference>
<dbReference type="Pfam" id="PF01096">
    <property type="entry name" value="Zn_ribbon_TFIIS"/>
    <property type="match status" value="1"/>
</dbReference>
<comment type="similarity">
    <text evidence="8 11">Belongs to the archaeal rpoM/eukaryotic RPA12/RPB9/RPC11 RNA polymerase family.</text>
</comment>
<feature type="binding site" evidence="9">
    <location>
        <position position="4"/>
    </location>
    <ligand>
        <name>Zn(2+)</name>
        <dbReference type="ChEBI" id="CHEBI:29105"/>
        <label>1</label>
    </ligand>
</feature>
<feature type="binding site" evidence="9">
    <location>
        <position position="98"/>
    </location>
    <ligand>
        <name>Zn(2+)</name>
        <dbReference type="ChEBI" id="CHEBI:29105"/>
        <label>2</label>
    </ligand>
</feature>
<name>A0A133UV79_9EURY</name>
<sequence>MNFCPECGNLMNPDKREEGVVLVCSNCGHEEKAGSDTDESYKMVKETKKKEKTAVVEKDQESLPKTSKKCPECGHGKAYWWMQQTRSADEPTTRFYRCVECGHTWREY</sequence>
<keyword evidence="14" id="KW-1185">Reference proteome</keyword>
<dbReference type="GO" id="GO:0006351">
    <property type="term" value="P:DNA-templated transcription"/>
    <property type="evidence" value="ECO:0007669"/>
    <property type="project" value="InterPro"/>
</dbReference>